<gene>
    <name evidence="1" type="ORF">PLEOSDRAFT_1105182</name>
</gene>
<sequence length="79" mass="8821">MLTHMLVHDLADVCTSDTRPIFEPRGALISDTHHLPAFFQHLLSSNSFFQVLLSAGAQMQQMQLASIFIFNIASHHSCP</sequence>
<evidence type="ECO:0000313" key="1">
    <source>
        <dbReference type="EMBL" id="KDQ26276.1"/>
    </source>
</evidence>
<accession>A0A067NRN7</accession>
<organism evidence="1 2">
    <name type="scientific">Pleurotus ostreatus (strain PC15)</name>
    <name type="common">Oyster mushroom</name>
    <dbReference type="NCBI Taxonomy" id="1137138"/>
    <lineage>
        <taxon>Eukaryota</taxon>
        <taxon>Fungi</taxon>
        <taxon>Dikarya</taxon>
        <taxon>Basidiomycota</taxon>
        <taxon>Agaricomycotina</taxon>
        <taxon>Agaricomycetes</taxon>
        <taxon>Agaricomycetidae</taxon>
        <taxon>Agaricales</taxon>
        <taxon>Pleurotineae</taxon>
        <taxon>Pleurotaceae</taxon>
        <taxon>Pleurotus</taxon>
    </lineage>
</organism>
<name>A0A067NRN7_PLEO1</name>
<protein>
    <submittedName>
        <fullName evidence="1">Uncharacterized protein</fullName>
    </submittedName>
</protein>
<dbReference type="VEuPathDB" id="FungiDB:PLEOSDRAFT_1105182"/>
<dbReference type="InParanoid" id="A0A067NRN7"/>
<proteinExistence type="predicted"/>
<dbReference type="AlphaFoldDB" id="A0A067NRN7"/>
<reference evidence="2" key="1">
    <citation type="journal article" date="2014" name="Proc. Natl. Acad. Sci. U.S.A.">
        <title>Extensive sampling of basidiomycete genomes demonstrates inadequacy of the white-rot/brown-rot paradigm for wood decay fungi.</title>
        <authorList>
            <person name="Riley R."/>
            <person name="Salamov A.A."/>
            <person name="Brown D.W."/>
            <person name="Nagy L.G."/>
            <person name="Floudas D."/>
            <person name="Held B.W."/>
            <person name="Levasseur A."/>
            <person name="Lombard V."/>
            <person name="Morin E."/>
            <person name="Otillar R."/>
            <person name="Lindquist E.A."/>
            <person name="Sun H."/>
            <person name="LaButti K.M."/>
            <person name="Schmutz J."/>
            <person name="Jabbour D."/>
            <person name="Luo H."/>
            <person name="Baker S.E."/>
            <person name="Pisabarro A.G."/>
            <person name="Walton J.D."/>
            <person name="Blanchette R.A."/>
            <person name="Henrissat B."/>
            <person name="Martin F."/>
            <person name="Cullen D."/>
            <person name="Hibbett D.S."/>
            <person name="Grigoriev I.V."/>
        </authorList>
    </citation>
    <scope>NUCLEOTIDE SEQUENCE [LARGE SCALE GENOMIC DNA]</scope>
    <source>
        <strain evidence="2">PC15</strain>
    </source>
</reference>
<dbReference type="EMBL" id="KL198009">
    <property type="protein sequence ID" value="KDQ26276.1"/>
    <property type="molecule type" value="Genomic_DNA"/>
</dbReference>
<evidence type="ECO:0000313" key="2">
    <source>
        <dbReference type="Proteomes" id="UP000027073"/>
    </source>
</evidence>
<dbReference type="Proteomes" id="UP000027073">
    <property type="component" value="Unassembled WGS sequence"/>
</dbReference>
<dbReference type="HOGENOM" id="CLU_2606998_0_0_1"/>